<dbReference type="InterPro" id="IPR013766">
    <property type="entry name" value="Thioredoxin_domain"/>
</dbReference>
<dbReference type="InterPro" id="IPR051470">
    <property type="entry name" value="Thiol:disulfide_interchange"/>
</dbReference>
<name>A0A3B0QQQ4_9ZZZZ</name>
<dbReference type="EMBL" id="UOEA01000059">
    <property type="protein sequence ID" value="VAV84024.1"/>
    <property type="molecule type" value="Genomic_DNA"/>
</dbReference>
<dbReference type="PROSITE" id="PS51352">
    <property type="entry name" value="THIOREDOXIN_2"/>
    <property type="match status" value="1"/>
</dbReference>
<proteinExistence type="predicted"/>
<dbReference type="PANTHER" id="PTHR35272:SF3">
    <property type="entry name" value="THIOL:DISULFIDE INTERCHANGE PROTEIN DSBC"/>
    <property type="match status" value="1"/>
</dbReference>
<sequence>MRKYIFVLAMLFVFTTAVSVSAFTGKGCGGECRDCHTLTKKEAEKLLKVKKYNAKILKIEQSPVKGLWAIELSENEKPIKLYIDYGKKHLIGNITKLADLGKPPKQPELRKIDLKKIPLEDALIMGNPDAKYKVIVFDDPDCPYCAKLHVEIKKILKKRKDIAFYIKLFPLPMHPEAYEKSKAILCGKSKAVSLLDDVFAGKDIGKPKCKTGRTIDDNIKLAAELGITGTPSLILPGGYVYPGYAEADVLIGIIEKAGKK</sequence>
<reference evidence="2" key="1">
    <citation type="submission" date="2018-06" db="EMBL/GenBank/DDBJ databases">
        <authorList>
            <person name="Zhirakovskaya E."/>
        </authorList>
    </citation>
    <scope>NUCLEOTIDE SEQUENCE</scope>
</reference>
<organism evidence="2">
    <name type="scientific">hydrothermal vent metagenome</name>
    <dbReference type="NCBI Taxonomy" id="652676"/>
    <lineage>
        <taxon>unclassified sequences</taxon>
        <taxon>metagenomes</taxon>
        <taxon>ecological metagenomes</taxon>
    </lineage>
</organism>
<protein>
    <submittedName>
        <fullName evidence="2">Thiol:disulfide interchange protein DsbC</fullName>
    </submittedName>
</protein>
<dbReference type="InterPro" id="IPR033954">
    <property type="entry name" value="DiS-bond_Isoase_DsbC/G"/>
</dbReference>
<dbReference type="AlphaFoldDB" id="A0A3B0QQQ4"/>
<dbReference type="SUPFAM" id="SSF52833">
    <property type="entry name" value="Thioredoxin-like"/>
    <property type="match status" value="1"/>
</dbReference>
<dbReference type="InterPro" id="IPR036249">
    <property type="entry name" value="Thioredoxin-like_sf"/>
</dbReference>
<dbReference type="CDD" id="cd03020">
    <property type="entry name" value="DsbA_DsbC_DsbG"/>
    <property type="match status" value="1"/>
</dbReference>
<gene>
    <name evidence="2" type="ORF">MNBD_DELTA01-482</name>
</gene>
<dbReference type="InterPro" id="IPR012336">
    <property type="entry name" value="Thioredoxin-like_fold"/>
</dbReference>
<dbReference type="PANTHER" id="PTHR35272">
    <property type="entry name" value="THIOL:DISULFIDE INTERCHANGE PROTEIN DSBC-RELATED"/>
    <property type="match status" value="1"/>
</dbReference>
<dbReference type="Gene3D" id="3.40.30.10">
    <property type="entry name" value="Glutaredoxin"/>
    <property type="match status" value="1"/>
</dbReference>
<feature type="domain" description="Thioredoxin" evidence="1">
    <location>
        <begin position="98"/>
        <end position="259"/>
    </location>
</feature>
<accession>A0A3B0QQQ4</accession>
<evidence type="ECO:0000259" key="1">
    <source>
        <dbReference type="PROSITE" id="PS51352"/>
    </source>
</evidence>
<dbReference type="Pfam" id="PF13098">
    <property type="entry name" value="Thioredoxin_2"/>
    <property type="match status" value="1"/>
</dbReference>
<evidence type="ECO:0000313" key="2">
    <source>
        <dbReference type="EMBL" id="VAV84024.1"/>
    </source>
</evidence>